<dbReference type="Pfam" id="PF16042">
    <property type="entry name" value="DUF4794"/>
    <property type="match status" value="2"/>
</dbReference>
<feature type="domain" description="DUF4794" evidence="3">
    <location>
        <begin position="54"/>
        <end position="85"/>
    </location>
</feature>
<proteinExistence type="predicted"/>
<feature type="region of interest" description="Disordered" evidence="1">
    <location>
        <begin position="26"/>
        <end position="145"/>
    </location>
</feature>
<dbReference type="InterPro" id="IPR032011">
    <property type="entry name" value="DUF4794"/>
</dbReference>
<evidence type="ECO:0000313" key="5">
    <source>
        <dbReference type="Proteomes" id="UP000837857"/>
    </source>
</evidence>
<evidence type="ECO:0000313" key="4">
    <source>
        <dbReference type="EMBL" id="CAH2047740.1"/>
    </source>
</evidence>
<feature type="compositionally biased region" description="Low complexity" evidence="1">
    <location>
        <begin position="34"/>
        <end position="54"/>
    </location>
</feature>
<organism evidence="4 5">
    <name type="scientific">Iphiclides podalirius</name>
    <name type="common">scarce swallowtail</name>
    <dbReference type="NCBI Taxonomy" id="110791"/>
    <lineage>
        <taxon>Eukaryota</taxon>
        <taxon>Metazoa</taxon>
        <taxon>Ecdysozoa</taxon>
        <taxon>Arthropoda</taxon>
        <taxon>Hexapoda</taxon>
        <taxon>Insecta</taxon>
        <taxon>Pterygota</taxon>
        <taxon>Neoptera</taxon>
        <taxon>Endopterygota</taxon>
        <taxon>Lepidoptera</taxon>
        <taxon>Glossata</taxon>
        <taxon>Ditrysia</taxon>
        <taxon>Papilionoidea</taxon>
        <taxon>Papilionidae</taxon>
        <taxon>Papilioninae</taxon>
        <taxon>Iphiclides</taxon>
    </lineage>
</organism>
<evidence type="ECO:0000256" key="2">
    <source>
        <dbReference type="SAM" id="SignalP"/>
    </source>
</evidence>
<feature type="domain" description="DUF4794" evidence="3">
    <location>
        <begin position="87"/>
        <end position="141"/>
    </location>
</feature>
<keyword evidence="5" id="KW-1185">Reference proteome</keyword>
<feature type="signal peptide" evidence="2">
    <location>
        <begin position="1"/>
        <end position="15"/>
    </location>
</feature>
<dbReference type="Proteomes" id="UP000837857">
    <property type="component" value="Chromosome 17"/>
</dbReference>
<protein>
    <recommendedName>
        <fullName evidence="3">DUF4794 domain-containing protein</fullName>
    </recommendedName>
</protein>
<feature type="chain" id="PRO_5045076300" description="DUF4794 domain-containing protein" evidence="2">
    <location>
        <begin position="16"/>
        <end position="273"/>
    </location>
</feature>
<keyword evidence="2" id="KW-0732">Signal</keyword>
<gene>
    <name evidence="4" type="ORF">IPOD504_LOCUS5915</name>
</gene>
<evidence type="ECO:0000256" key="1">
    <source>
        <dbReference type="SAM" id="MobiDB-lite"/>
    </source>
</evidence>
<dbReference type="EMBL" id="OW152829">
    <property type="protein sequence ID" value="CAH2047740.1"/>
    <property type="molecule type" value="Genomic_DNA"/>
</dbReference>
<feature type="compositionally biased region" description="Low complexity" evidence="1">
    <location>
        <begin position="121"/>
        <end position="135"/>
    </location>
</feature>
<reference evidence="4" key="1">
    <citation type="submission" date="2022-03" db="EMBL/GenBank/DDBJ databases">
        <authorList>
            <person name="Martin H S."/>
        </authorList>
    </citation>
    <scope>NUCLEOTIDE SEQUENCE</scope>
</reference>
<name>A0ABN8I743_9NEOP</name>
<accession>A0ABN8I743</accession>
<evidence type="ECO:0000259" key="3">
    <source>
        <dbReference type="Pfam" id="PF16042"/>
    </source>
</evidence>
<sequence length="273" mass="29977">MKLLVLCCAFVGVLAEPPRFRPARFRYQRQELAPTTTDSPTEPTTETESSYSGGPYPPSGWKPAGEPFSLPNENQEPADAYGTPSASGPYPPAGWKPAGQPFNLPQGQQPPDNAYGPPDSTYGTPTGAPTTETTENPQAEKLEGPVDVQKSVGTYYVLLPSGQLQKVEFLTENDIQNMRITCFVIIQCVLVFAGSATVFNCIWSPDKATEDYDKLARIMYLYDSAACGRQIHSFLAISNLRLSNDTRGFKVLPIRWQPAIITVTARFSATTRW</sequence>
<feature type="non-terminal residue" evidence="4">
    <location>
        <position position="1"/>
    </location>
</feature>